<feature type="chain" id="PRO_5044793748" description="Arginine/serine-rich coiled-coil protein 2" evidence="2">
    <location>
        <begin position="34"/>
        <end position="651"/>
    </location>
</feature>
<feature type="signal peptide" evidence="2">
    <location>
        <begin position="1"/>
        <end position="33"/>
    </location>
</feature>
<feature type="compositionally biased region" description="Basic and acidic residues" evidence="1">
    <location>
        <begin position="100"/>
        <end position="109"/>
    </location>
</feature>
<dbReference type="PANTHER" id="PTHR22426">
    <property type="entry name" value="ARGININE_SERINE-RICH COILED-COIL PROTEIN 2"/>
    <property type="match status" value="1"/>
</dbReference>
<evidence type="ECO:0000256" key="1">
    <source>
        <dbReference type="SAM" id="MobiDB-lite"/>
    </source>
</evidence>
<reference evidence="3 4" key="1">
    <citation type="journal article" date="2024" name="Plant Biotechnol. J.">
        <title>Dendrobium thyrsiflorum genome and its molecular insights into genes involved in important horticultural traits.</title>
        <authorList>
            <person name="Chen B."/>
            <person name="Wang J.Y."/>
            <person name="Zheng P.J."/>
            <person name="Li K.L."/>
            <person name="Liang Y.M."/>
            <person name="Chen X.F."/>
            <person name="Zhang C."/>
            <person name="Zhao X."/>
            <person name="He X."/>
            <person name="Zhang G.Q."/>
            <person name="Liu Z.J."/>
            <person name="Xu Q."/>
        </authorList>
    </citation>
    <scope>NUCLEOTIDE SEQUENCE [LARGE SCALE GENOMIC DNA]</scope>
    <source>
        <strain evidence="3">GZMU011</strain>
    </source>
</reference>
<evidence type="ECO:0008006" key="5">
    <source>
        <dbReference type="Google" id="ProtNLM"/>
    </source>
</evidence>
<feature type="compositionally biased region" description="Basic and acidic residues" evidence="1">
    <location>
        <begin position="303"/>
        <end position="355"/>
    </location>
</feature>
<protein>
    <recommendedName>
        <fullName evidence="5">Arginine/serine-rich coiled-coil protein 2</fullName>
    </recommendedName>
</protein>
<feature type="compositionally biased region" description="Low complexity" evidence="1">
    <location>
        <begin position="130"/>
        <end position="140"/>
    </location>
</feature>
<evidence type="ECO:0000313" key="3">
    <source>
        <dbReference type="EMBL" id="KAL0916278.1"/>
    </source>
</evidence>
<evidence type="ECO:0000313" key="4">
    <source>
        <dbReference type="Proteomes" id="UP001552299"/>
    </source>
</evidence>
<feature type="compositionally biased region" description="Polar residues" evidence="1">
    <location>
        <begin position="427"/>
        <end position="439"/>
    </location>
</feature>
<feature type="compositionally biased region" description="Basic and acidic residues" evidence="1">
    <location>
        <begin position="363"/>
        <end position="372"/>
    </location>
</feature>
<feature type="compositionally biased region" description="Basic and acidic residues" evidence="1">
    <location>
        <begin position="416"/>
        <end position="425"/>
    </location>
</feature>
<keyword evidence="4" id="KW-1185">Reference proteome</keyword>
<feature type="compositionally biased region" description="Basic and acidic residues" evidence="1">
    <location>
        <begin position="231"/>
        <end position="292"/>
    </location>
</feature>
<dbReference type="AlphaFoldDB" id="A0ABD0UTW3"/>
<organism evidence="3 4">
    <name type="scientific">Dendrobium thyrsiflorum</name>
    <name type="common">Pinecone-like raceme dendrobium</name>
    <name type="synonym">Orchid</name>
    <dbReference type="NCBI Taxonomy" id="117978"/>
    <lineage>
        <taxon>Eukaryota</taxon>
        <taxon>Viridiplantae</taxon>
        <taxon>Streptophyta</taxon>
        <taxon>Embryophyta</taxon>
        <taxon>Tracheophyta</taxon>
        <taxon>Spermatophyta</taxon>
        <taxon>Magnoliopsida</taxon>
        <taxon>Liliopsida</taxon>
        <taxon>Asparagales</taxon>
        <taxon>Orchidaceae</taxon>
        <taxon>Epidendroideae</taxon>
        <taxon>Malaxideae</taxon>
        <taxon>Dendrobiinae</taxon>
        <taxon>Dendrobium</taxon>
    </lineage>
</organism>
<feature type="region of interest" description="Disordered" evidence="1">
    <location>
        <begin position="96"/>
        <end position="468"/>
    </location>
</feature>
<gene>
    <name evidence="3" type="ORF">M5K25_013774</name>
</gene>
<name>A0ABD0UTW3_DENTH</name>
<proteinExistence type="predicted"/>
<feature type="compositionally biased region" description="Polar residues" evidence="1">
    <location>
        <begin position="459"/>
        <end position="468"/>
    </location>
</feature>
<comment type="caution">
    <text evidence="3">The sequence shown here is derived from an EMBL/GenBank/DDBJ whole genome shotgun (WGS) entry which is preliminary data.</text>
</comment>
<accession>A0ABD0UTW3</accession>
<feature type="compositionally biased region" description="Basic and acidic residues" evidence="1">
    <location>
        <begin position="385"/>
        <end position="409"/>
    </location>
</feature>
<feature type="compositionally biased region" description="Basic and acidic residues" evidence="1">
    <location>
        <begin position="155"/>
        <end position="223"/>
    </location>
</feature>
<dbReference type="PANTHER" id="PTHR22426:SF2">
    <property type="entry name" value="ARGININE_SERINE-RICH COILED-COIL PROTEIN 2"/>
    <property type="match status" value="1"/>
</dbReference>
<dbReference type="EMBL" id="JANQDX010000011">
    <property type="protein sequence ID" value="KAL0916278.1"/>
    <property type="molecule type" value="Genomic_DNA"/>
</dbReference>
<keyword evidence="2" id="KW-0732">Signal</keyword>
<evidence type="ECO:0000256" key="2">
    <source>
        <dbReference type="SAM" id="SignalP"/>
    </source>
</evidence>
<dbReference type="Proteomes" id="UP001552299">
    <property type="component" value="Unassembled WGS sequence"/>
</dbReference>
<sequence length="651" mass="74284">MKNLNPNPIIPKSSIALLWLLLSLLDPAAIVAGQKDRSSAFAALDVIQDFGSRYFPPVEALGDCPYTYDSQQTKRLNRQISKLNISILGVGIMDFAPPKDSPDKPDLRPSFRKPSNDSANRKYRHHSPVDGSDSSSSGGSPKHELHTSPGNSLADRSKVSDDRARTYHGKEPERDPGHSRSSRRSDSYRYSDKQAHRSSRDYQHSDDGGYHRHADDEDRDPARYSKYGRSGRPDCAKRNDSSERSKETSRNTDRNVERYHSKDKYDNAGHRSRDKDREVNDPDDRYNEKESSRAASGSRQMTSRRDNKRVDEPERLRERDDRDDRRIRHRSPSDYRKEYASTPEDSRGHAKDSFVGRESVSYRVKESQRKEIDEQDSQVQKRRYNNKDTKNYEDKCSLDPDENRKKESDNFSVYQSKEERSDCFVDKNSNATEDQSSSSKRLKLGQSDKFPLSMAEGKPSSSAKQVNDANEKFTLGPSGLANNHTEAAQDLNAAKVAAMKAAELVNRNLVGTGFMSTDQKKKLLWGGKKNTSDESGNRWDFQLFADRERQEKFNKLMSLRLPWYVWPIVGCEGRGNSSRAQARREGCGEAEGAADRFGEAVHCRSETQRWPHSWSWFVIVIFFCFRTRNLLLKNGFDSSVIFSSEFKAVCS</sequence>